<evidence type="ECO:0000313" key="5">
    <source>
        <dbReference type="Proteomes" id="UP000078406"/>
    </source>
</evidence>
<dbReference type="InterPro" id="IPR035965">
    <property type="entry name" value="PAS-like_dom_sf"/>
</dbReference>
<evidence type="ECO:0000259" key="2">
    <source>
        <dbReference type="PROSITE" id="PS50883"/>
    </source>
</evidence>
<feature type="domain" description="CBS" evidence="3">
    <location>
        <begin position="694"/>
        <end position="754"/>
    </location>
</feature>
<gene>
    <name evidence="4" type="ORF">APB76_22430</name>
</gene>
<dbReference type="Gene3D" id="3.20.20.450">
    <property type="entry name" value="EAL domain"/>
    <property type="match status" value="1"/>
</dbReference>
<dbReference type="CDD" id="cd01948">
    <property type="entry name" value="EAL"/>
    <property type="match status" value="1"/>
</dbReference>
<dbReference type="PANTHER" id="PTHR33121">
    <property type="entry name" value="CYCLIC DI-GMP PHOSPHODIESTERASE PDEF"/>
    <property type="match status" value="1"/>
</dbReference>
<dbReference type="InterPro" id="IPR050706">
    <property type="entry name" value="Cyclic-di-GMP_PDE-like"/>
</dbReference>
<dbReference type="InterPro" id="IPR000014">
    <property type="entry name" value="PAS"/>
</dbReference>
<feature type="domain" description="CBS" evidence="3">
    <location>
        <begin position="771"/>
        <end position="824"/>
    </location>
</feature>
<dbReference type="Pfam" id="PF00571">
    <property type="entry name" value="CBS"/>
    <property type="match status" value="2"/>
</dbReference>
<dbReference type="Gene3D" id="3.30.70.270">
    <property type="match status" value="1"/>
</dbReference>
<dbReference type="SUPFAM" id="SSF54631">
    <property type="entry name" value="CBS-domain pair"/>
    <property type="match status" value="1"/>
</dbReference>
<dbReference type="SMART" id="SM00091">
    <property type="entry name" value="PAS"/>
    <property type="match status" value="1"/>
</dbReference>
<dbReference type="Proteomes" id="UP000078406">
    <property type="component" value="Unassembled WGS sequence"/>
</dbReference>
<dbReference type="InterPro" id="IPR046342">
    <property type="entry name" value="CBS_dom_sf"/>
</dbReference>
<proteinExistence type="predicted"/>
<dbReference type="AlphaFoldDB" id="A0A177XUS6"/>
<name>A0A177XUS6_9VIBR</name>
<dbReference type="CDD" id="cd00130">
    <property type="entry name" value="PAS"/>
    <property type="match status" value="1"/>
</dbReference>
<dbReference type="SUPFAM" id="SSF55785">
    <property type="entry name" value="PYP-like sensor domain (PAS domain)"/>
    <property type="match status" value="1"/>
</dbReference>
<dbReference type="EMBL" id="LLEI02000091">
    <property type="protein sequence ID" value="OAJ92116.1"/>
    <property type="molecule type" value="Genomic_DNA"/>
</dbReference>
<dbReference type="Gene3D" id="3.10.580.10">
    <property type="entry name" value="CBS-domain"/>
    <property type="match status" value="1"/>
</dbReference>
<dbReference type="Pfam" id="PF00563">
    <property type="entry name" value="EAL"/>
    <property type="match status" value="1"/>
</dbReference>
<dbReference type="Gene3D" id="3.30.450.20">
    <property type="entry name" value="PAS domain"/>
    <property type="match status" value="1"/>
</dbReference>
<dbReference type="InterPro" id="IPR001633">
    <property type="entry name" value="EAL_dom"/>
</dbReference>
<organism evidence="4 5">
    <name type="scientific">Vibrio bivalvicida</name>
    <dbReference type="NCBI Taxonomy" id="1276888"/>
    <lineage>
        <taxon>Bacteria</taxon>
        <taxon>Pseudomonadati</taxon>
        <taxon>Pseudomonadota</taxon>
        <taxon>Gammaproteobacteria</taxon>
        <taxon>Vibrionales</taxon>
        <taxon>Vibrionaceae</taxon>
        <taxon>Vibrio</taxon>
        <taxon>Vibrio oreintalis group</taxon>
    </lineage>
</organism>
<sequence length="824" mass="93182">MYRELGSTALSSAKNDQSVTKSLDWVWDLEHHQLTIDEECCRQILNSDLPSLTGNVLLPCMSYHDQTELLNLLAESSKYHSSQRFCCCLQLSDDQCCYVELLFKGEDRYTVKGSVTPLLFVHATTSTLSALFEQLFNNPHHGVVLADSSRTIIACNDYFLKHTHYTNQQLVSQPMDKLNSDKHSSGFYQKIWQQIDEEGSWSGVVLIQSSLGKTYPQDLTLQQINLVEGTFYVGVYLDLSNNLYRIADVERGGIELLTQLPTEKQFTRSITNQWMDAAEPNISMVVAFHPSFAQVDDFELKSMLSEHLNKNKVVKYVGYLGSNYFVACLECEKIAGPSQIRLIHQTIRRFFATLNQSAGKTIHNAIISGRVGVSVLRHDTHSPKKLVSHAVQAMLEQSSAQRGQITFYHGALHKEVLRRKELEEWAEKLIKSQEVEVYYQPIVDVKNWDIVKFEALSRFKGPNGKFLNTQEMVMIAEDLDLVSDLDWCVGKKALQDLNKIQARFGNGLGVTINRSLNTKLEVDEVLQSADSLVHQYASSPDTVTIELTESAYFDSESRQSSLIRNIRRRGVSVAIDDFGTGYSSFAYLSDCNFDVLKIDREFVKDLKEGSHKYYIVKMITQLAHTLNVKVVAEGVETRNELEVICSLGVDFIQGYFFSKPLPLEELENAWGYYEKLDSFLSSAGHARQVGILSITQVHIPTLAPDDTIEKARALFDSGQYRLDVIPIVDRKECVGIVGREELNYHLSPTLGTKLETIKDLSITKKRLNQVMRTNVYTASFHTKISKINEIIKAGIKPPWLVVNDSGEYLGIVTNQDILEHFANG</sequence>
<keyword evidence="1" id="KW-0129">CBS domain</keyword>
<dbReference type="RefSeq" id="WP_054962607.1">
    <property type="nucleotide sequence ID" value="NZ_LLEI02000091.1"/>
</dbReference>
<comment type="caution">
    <text evidence="4">The sequence shown here is derived from an EMBL/GenBank/DDBJ whole genome shotgun (WGS) entry which is preliminary data.</text>
</comment>
<dbReference type="GO" id="GO:0071111">
    <property type="term" value="F:cyclic-guanylate-specific phosphodiesterase activity"/>
    <property type="evidence" value="ECO:0007669"/>
    <property type="project" value="InterPro"/>
</dbReference>
<dbReference type="SUPFAM" id="SSF141868">
    <property type="entry name" value="EAL domain-like"/>
    <property type="match status" value="1"/>
</dbReference>
<dbReference type="NCBIfam" id="TIGR00229">
    <property type="entry name" value="sensory_box"/>
    <property type="match status" value="1"/>
</dbReference>
<evidence type="ECO:0000259" key="3">
    <source>
        <dbReference type="PROSITE" id="PS51371"/>
    </source>
</evidence>
<dbReference type="PROSITE" id="PS50883">
    <property type="entry name" value="EAL"/>
    <property type="match status" value="1"/>
</dbReference>
<evidence type="ECO:0000313" key="4">
    <source>
        <dbReference type="EMBL" id="OAJ92116.1"/>
    </source>
</evidence>
<reference evidence="4 5" key="1">
    <citation type="journal article" date="2016" name="Syst. Appl. Microbiol.">
        <title>Vibrio bivalvicida sp. nov., a novel larval pathogen for bivalve molluscs reared in a hatchery.</title>
        <authorList>
            <person name="Dubert J."/>
            <person name="Romalde J.L."/>
            <person name="Prado S."/>
            <person name="Barja J.L."/>
        </authorList>
    </citation>
    <scope>NUCLEOTIDE SEQUENCE [LARGE SCALE GENOMIC DNA]</scope>
    <source>
        <strain evidence="4 5">605</strain>
    </source>
</reference>
<dbReference type="InterPro" id="IPR035919">
    <property type="entry name" value="EAL_sf"/>
</dbReference>
<evidence type="ECO:0000256" key="1">
    <source>
        <dbReference type="PROSITE-ProRule" id="PRU00703"/>
    </source>
</evidence>
<accession>A0A177XUS6</accession>
<dbReference type="PROSITE" id="PS51371">
    <property type="entry name" value="CBS"/>
    <property type="match status" value="2"/>
</dbReference>
<dbReference type="SMART" id="SM00052">
    <property type="entry name" value="EAL"/>
    <property type="match status" value="1"/>
</dbReference>
<dbReference type="PANTHER" id="PTHR33121:SF79">
    <property type="entry name" value="CYCLIC DI-GMP PHOSPHODIESTERASE PDED-RELATED"/>
    <property type="match status" value="1"/>
</dbReference>
<protein>
    <submittedName>
        <fullName evidence="4">Diguanylate cyclase</fullName>
    </submittedName>
</protein>
<dbReference type="InterPro" id="IPR043128">
    <property type="entry name" value="Rev_trsase/Diguanyl_cyclase"/>
</dbReference>
<dbReference type="InterPro" id="IPR000644">
    <property type="entry name" value="CBS_dom"/>
</dbReference>
<feature type="domain" description="EAL" evidence="2">
    <location>
        <begin position="419"/>
        <end position="674"/>
    </location>
</feature>